<sequence length="270" mass="31403">MLVAPRSSSSGSLSIERDFVLLLTATIDIKGMPKAYPTVPEQRQEDYCNSLRYYLNNHPRVTKILFVENSGWPLDRLREVATENPDRKQVEFISLNANHFPRAFGKGYGENLLIEQGVLQSNLVRESSYIGKITGRIYLLNLTEILTNIDREFDCLCDFKEPYFKQITGVKDSIPYADTRFLVFRKSFYHEYIQPLHARHRQGCFYSEHQYRRAIELAAPSTQVLKRFPIEPRFSGIAGHFQGKNYDSHPERVKFAVRSLSRSLLPWLYL</sequence>
<dbReference type="RefSeq" id="WP_332864703.1">
    <property type="nucleotide sequence ID" value="NZ_JBAFSM010000013.1"/>
</dbReference>
<gene>
    <name evidence="1" type="ORF">V0288_08830</name>
</gene>
<accession>A0AAW9QHE6</accession>
<evidence type="ECO:0000313" key="2">
    <source>
        <dbReference type="Proteomes" id="UP001328733"/>
    </source>
</evidence>
<protein>
    <submittedName>
        <fullName evidence="1">Uncharacterized protein</fullName>
    </submittedName>
</protein>
<reference evidence="1 2" key="1">
    <citation type="submission" date="2024-01" db="EMBL/GenBank/DDBJ databases">
        <title>Genomic insights into the taxonomy and metabolism of the cyanobacterium Pannus brasiliensis CCIBt3594.</title>
        <authorList>
            <person name="Machado M."/>
            <person name="Botero N.B."/>
            <person name="Andreote A.P.D."/>
            <person name="Feitosa A.M.T."/>
            <person name="Popin R."/>
            <person name="Sivonen K."/>
            <person name="Fiore M.F."/>
        </authorList>
    </citation>
    <scope>NUCLEOTIDE SEQUENCE [LARGE SCALE GENOMIC DNA]</scope>
    <source>
        <strain evidence="1 2">CCIBt3594</strain>
    </source>
</reference>
<proteinExistence type="predicted"/>
<evidence type="ECO:0000313" key="1">
    <source>
        <dbReference type="EMBL" id="MEG3437220.1"/>
    </source>
</evidence>
<dbReference type="EMBL" id="JBAFSM010000013">
    <property type="protein sequence ID" value="MEG3437220.1"/>
    <property type="molecule type" value="Genomic_DNA"/>
</dbReference>
<dbReference type="Proteomes" id="UP001328733">
    <property type="component" value="Unassembled WGS sequence"/>
</dbReference>
<organism evidence="1 2">
    <name type="scientific">Pannus brasiliensis CCIBt3594</name>
    <dbReference type="NCBI Taxonomy" id="1427578"/>
    <lineage>
        <taxon>Bacteria</taxon>
        <taxon>Bacillati</taxon>
        <taxon>Cyanobacteriota</taxon>
        <taxon>Cyanophyceae</taxon>
        <taxon>Oscillatoriophycideae</taxon>
        <taxon>Chroococcales</taxon>
        <taxon>Microcystaceae</taxon>
        <taxon>Pannus</taxon>
    </lineage>
</organism>
<name>A0AAW9QHE6_9CHRO</name>
<dbReference type="AlphaFoldDB" id="A0AAW9QHE6"/>
<comment type="caution">
    <text evidence="1">The sequence shown here is derived from an EMBL/GenBank/DDBJ whole genome shotgun (WGS) entry which is preliminary data.</text>
</comment>
<keyword evidence="2" id="KW-1185">Reference proteome</keyword>